<accession>A0ABV8VZE6</accession>
<reference evidence="10" key="1">
    <citation type="journal article" date="2019" name="Int. J. Syst. Evol. Microbiol.">
        <title>The Global Catalogue of Microorganisms (GCM) 10K type strain sequencing project: providing services to taxonomists for standard genome sequencing and annotation.</title>
        <authorList>
            <consortium name="The Broad Institute Genomics Platform"/>
            <consortium name="The Broad Institute Genome Sequencing Center for Infectious Disease"/>
            <person name="Wu L."/>
            <person name="Ma J."/>
        </authorList>
    </citation>
    <scope>NUCLEOTIDE SEQUENCE [LARGE SCALE GENOMIC DNA]</scope>
    <source>
        <strain evidence="10">KACC 14058</strain>
    </source>
</reference>
<evidence type="ECO:0000256" key="4">
    <source>
        <dbReference type="ARBA" id="ARBA00022989"/>
    </source>
</evidence>
<evidence type="ECO:0000259" key="8">
    <source>
        <dbReference type="Pfam" id="PF02687"/>
    </source>
</evidence>
<protein>
    <submittedName>
        <fullName evidence="9">ABC transporter permease</fullName>
    </submittedName>
</protein>
<keyword evidence="5 7" id="KW-0472">Membrane</keyword>
<comment type="caution">
    <text evidence="9">The sequence shown here is derived from an EMBL/GenBank/DDBJ whole genome shotgun (WGS) entry which is preliminary data.</text>
</comment>
<feature type="transmembrane region" description="Helical" evidence="7">
    <location>
        <begin position="784"/>
        <end position="806"/>
    </location>
</feature>
<organism evidence="9 10">
    <name type="scientific">Gracilibacillus marinus</name>
    <dbReference type="NCBI Taxonomy" id="630535"/>
    <lineage>
        <taxon>Bacteria</taxon>
        <taxon>Bacillati</taxon>
        <taxon>Bacillota</taxon>
        <taxon>Bacilli</taxon>
        <taxon>Bacillales</taxon>
        <taxon>Bacillaceae</taxon>
        <taxon>Gracilibacillus</taxon>
    </lineage>
</organism>
<evidence type="ECO:0000313" key="9">
    <source>
        <dbReference type="EMBL" id="MFC4389089.1"/>
    </source>
</evidence>
<feature type="domain" description="ABC3 transporter permease C-terminal" evidence="8">
    <location>
        <begin position="286"/>
        <end position="410"/>
    </location>
</feature>
<feature type="transmembrane region" description="Helical" evidence="7">
    <location>
        <begin position="20"/>
        <end position="43"/>
    </location>
</feature>
<comment type="subcellular location">
    <subcellularLocation>
        <location evidence="1">Cell membrane</location>
        <topology evidence="1">Multi-pass membrane protein</topology>
    </subcellularLocation>
</comment>
<feature type="domain" description="ABC3 transporter permease C-terminal" evidence="8">
    <location>
        <begin position="736"/>
        <end position="852"/>
    </location>
</feature>
<keyword evidence="2" id="KW-1003">Cell membrane</keyword>
<evidence type="ECO:0000313" key="10">
    <source>
        <dbReference type="Proteomes" id="UP001595880"/>
    </source>
</evidence>
<sequence>MNIVNKVTIRHLKKNKRRTLVTIIGVIISVAMITAVATLWVSFLDLMIRQHISQYGEWHVHYKDVTTEQIEEIQQDSETNKLVLASDGYATLEHSKNKSKPYLFIQNYNDIGMEQFPIEIVEGRLPQNENEVAISEAIIGNANIDYQIGDQLTMAVGERFHQTENKILDQTTPLQRNNQEIAEELRVHTTKQVQIVGKIKSPSWEPAWAPGYTVIGYVDRNHLPPKDRVDAYVTVKEIDGSIFTHAKKLSTSLGLEKPDFNSDLLRLYGVTANDQLRATLYSLAGIIISIIIIGSIALIYNAFAISVSERSRHLGMLSSIGATKKQKRNSVFFEGAVIGAISIPIGILAGITGIWITFKYINTFIEDALSVSVGIVLTITPLSIMAAILISIATIFLSVYLPAMKASKTSAIDAIRQTNDIKITTKTVSTSRFIQKLFGIEAEIGIKNVKRHKLRYLATLFSLIISIVLFLSVTFFTDNLKKSLLLSQSDIQYDITLYGENLALDEIKNFANLKHVTKAIISEQVSVHVQTPVDQKHLSPQMKELLDEGILALQDGQYPYYVVLQSLDDASFTAFAKEIGANAQEYMNTEQPTAIVIDQITYEDGMTGKIIETKALEAEVGQVLDLYQSLITEEDNSEAKFEKFQSIKIGALTDKLPIGVESASLGGVNMIVSQSVMDTFTIGKTQHMYINSSDPIETQAAIDYQNDGTMQVYNVHKQREQEEQTLLLMSVFTYGFITLITLISVANIFNTISTSISLRKREFAMLRSVGMTPKGFRKMLHFETIYYGFNALVYGISISILVMLAIHKSVGSTFEYGFQIPWLNICIVICAILLIVGTAMIYATSRIRKENIIDGLKQENI</sequence>
<dbReference type="InterPro" id="IPR003838">
    <property type="entry name" value="ABC3_permease_C"/>
</dbReference>
<evidence type="ECO:0000256" key="1">
    <source>
        <dbReference type="ARBA" id="ARBA00004651"/>
    </source>
</evidence>
<dbReference type="InterPro" id="IPR050250">
    <property type="entry name" value="Macrolide_Exporter_MacB"/>
</dbReference>
<dbReference type="EMBL" id="JBHSDV010000006">
    <property type="protein sequence ID" value="MFC4389089.1"/>
    <property type="molecule type" value="Genomic_DNA"/>
</dbReference>
<dbReference type="PANTHER" id="PTHR30572:SF4">
    <property type="entry name" value="ABC TRANSPORTER PERMEASE YTRF"/>
    <property type="match status" value="1"/>
</dbReference>
<evidence type="ECO:0000256" key="6">
    <source>
        <dbReference type="ARBA" id="ARBA00038076"/>
    </source>
</evidence>
<evidence type="ECO:0000256" key="2">
    <source>
        <dbReference type="ARBA" id="ARBA00022475"/>
    </source>
</evidence>
<proteinExistence type="inferred from homology"/>
<gene>
    <name evidence="9" type="ORF">ACFOZ1_15010</name>
</gene>
<keyword evidence="4 7" id="KW-1133">Transmembrane helix</keyword>
<feature type="transmembrane region" description="Helical" evidence="7">
    <location>
        <begin position="726"/>
        <end position="749"/>
    </location>
</feature>
<comment type="similarity">
    <text evidence="6">Belongs to the ABC-4 integral membrane protein family.</text>
</comment>
<feature type="transmembrane region" description="Helical" evidence="7">
    <location>
        <begin position="280"/>
        <end position="303"/>
    </location>
</feature>
<name>A0ABV8VZE6_9BACI</name>
<feature type="transmembrane region" description="Helical" evidence="7">
    <location>
        <begin position="456"/>
        <end position="476"/>
    </location>
</feature>
<evidence type="ECO:0000256" key="5">
    <source>
        <dbReference type="ARBA" id="ARBA00023136"/>
    </source>
</evidence>
<keyword evidence="3 7" id="KW-0812">Transmembrane</keyword>
<keyword evidence="10" id="KW-1185">Reference proteome</keyword>
<evidence type="ECO:0000256" key="7">
    <source>
        <dbReference type="SAM" id="Phobius"/>
    </source>
</evidence>
<dbReference type="RefSeq" id="WP_390200577.1">
    <property type="nucleotide sequence ID" value="NZ_JBHSDV010000006.1"/>
</dbReference>
<feature type="transmembrane region" description="Helical" evidence="7">
    <location>
        <begin position="331"/>
        <end position="356"/>
    </location>
</feature>
<evidence type="ECO:0000256" key="3">
    <source>
        <dbReference type="ARBA" id="ARBA00022692"/>
    </source>
</evidence>
<dbReference type="Proteomes" id="UP001595880">
    <property type="component" value="Unassembled WGS sequence"/>
</dbReference>
<feature type="transmembrane region" description="Helical" evidence="7">
    <location>
        <begin position="368"/>
        <end position="401"/>
    </location>
</feature>
<dbReference type="Pfam" id="PF02687">
    <property type="entry name" value="FtsX"/>
    <property type="match status" value="2"/>
</dbReference>
<feature type="transmembrane region" description="Helical" evidence="7">
    <location>
        <begin position="818"/>
        <end position="843"/>
    </location>
</feature>
<dbReference type="PANTHER" id="PTHR30572">
    <property type="entry name" value="MEMBRANE COMPONENT OF TRANSPORTER-RELATED"/>
    <property type="match status" value="1"/>
</dbReference>